<dbReference type="PANTHER" id="PTHR42693">
    <property type="entry name" value="ARYLSULFATASE FAMILY MEMBER"/>
    <property type="match status" value="1"/>
</dbReference>
<dbReference type="EMBL" id="AFAR01000287">
    <property type="protein sequence ID" value="EGF24460.1"/>
    <property type="molecule type" value="Genomic_DNA"/>
</dbReference>
<dbReference type="InterPro" id="IPR011989">
    <property type="entry name" value="ARM-like"/>
</dbReference>
<organism evidence="4 5">
    <name type="scientific">Rhodopirellula baltica WH47</name>
    <dbReference type="NCBI Taxonomy" id="991778"/>
    <lineage>
        <taxon>Bacteria</taxon>
        <taxon>Pseudomonadati</taxon>
        <taxon>Planctomycetota</taxon>
        <taxon>Planctomycetia</taxon>
        <taxon>Pirellulales</taxon>
        <taxon>Pirellulaceae</taxon>
        <taxon>Rhodopirellula</taxon>
    </lineage>
</organism>
<dbReference type="SUPFAM" id="SSF53649">
    <property type="entry name" value="Alkaline phosphatase-like"/>
    <property type="match status" value="1"/>
</dbReference>
<feature type="domain" description="Sulfatase N-terminal" evidence="3">
    <location>
        <begin position="157"/>
        <end position="315"/>
    </location>
</feature>
<name>F2B0R7_RHOBT</name>
<evidence type="ECO:0000313" key="5">
    <source>
        <dbReference type="Proteomes" id="UP000006222"/>
    </source>
</evidence>
<protein>
    <submittedName>
        <fullName evidence="4">Sulfatase atsG</fullName>
    </submittedName>
</protein>
<dbReference type="PATRIC" id="fig|991778.3.peg.5912"/>
<keyword evidence="2" id="KW-0378">Hydrolase</keyword>
<dbReference type="AlphaFoldDB" id="F2B0R7"/>
<dbReference type="Gene3D" id="3.40.720.10">
    <property type="entry name" value="Alkaline Phosphatase, subunit A"/>
    <property type="match status" value="1"/>
</dbReference>
<feature type="domain" description="Sulfatase N-terminal" evidence="3">
    <location>
        <begin position="37"/>
        <end position="134"/>
    </location>
</feature>
<dbReference type="InterPro" id="IPR050738">
    <property type="entry name" value="Sulfatase"/>
</dbReference>
<dbReference type="FunFam" id="3.40.720.10:FF:000061">
    <property type="entry name" value="Sulfatase atsG"/>
    <property type="match status" value="1"/>
</dbReference>
<dbReference type="Gene3D" id="1.25.10.10">
    <property type="entry name" value="Leucine-rich Repeat Variant"/>
    <property type="match status" value="1"/>
</dbReference>
<proteinExistence type="inferred from homology"/>
<comment type="caution">
    <text evidence="4">The sequence shown here is derived from an EMBL/GenBank/DDBJ whole genome shotgun (WGS) entry which is preliminary data.</text>
</comment>
<evidence type="ECO:0000259" key="3">
    <source>
        <dbReference type="Pfam" id="PF00884"/>
    </source>
</evidence>
<dbReference type="InterPro" id="IPR016024">
    <property type="entry name" value="ARM-type_fold"/>
</dbReference>
<evidence type="ECO:0000256" key="2">
    <source>
        <dbReference type="ARBA" id="ARBA00022801"/>
    </source>
</evidence>
<dbReference type="RefSeq" id="WP_007329477.1">
    <property type="nucleotide sequence ID" value="NZ_AFAR01000287.1"/>
</dbReference>
<dbReference type="Pfam" id="PF00884">
    <property type="entry name" value="Sulfatase"/>
    <property type="match status" value="2"/>
</dbReference>
<dbReference type="InterPro" id="IPR017850">
    <property type="entry name" value="Alkaline_phosphatase_core_sf"/>
</dbReference>
<reference evidence="4 5" key="1">
    <citation type="journal article" date="2013" name="Mar. Genomics">
        <title>Expression of sulfatases in Rhodopirellula baltica and the diversity of sulfatases in the genus Rhodopirellula.</title>
        <authorList>
            <person name="Wegner C.E."/>
            <person name="Richter-Heitmann T."/>
            <person name="Klindworth A."/>
            <person name="Klockow C."/>
            <person name="Richter M."/>
            <person name="Achstetter T."/>
            <person name="Glockner F.O."/>
            <person name="Harder J."/>
        </authorList>
    </citation>
    <scope>NUCLEOTIDE SEQUENCE [LARGE SCALE GENOMIC DNA]</scope>
    <source>
        <strain evidence="4 5">WH47</strain>
    </source>
</reference>
<evidence type="ECO:0000256" key="1">
    <source>
        <dbReference type="ARBA" id="ARBA00008779"/>
    </source>
</evidence>
<accession>F2B0R7</accession>
<sequence>MWQAAIRRTQDARVPMMVALLLTAMSLFQTVEAGDRPNILWLSAEDISPHIGCYGDPHAITPRIDQLASEGIRYSNAFTTAGVCAPCRSGIITGMYQTTLGTQHMRCQAKLPESIRPFSTYLRESGYFCTNNSKQDYQFETPKGSWDQSSSKAHWRDRPDQDTPFFSVFNFTGCHESGIENDAKYKSVTKGLSERERQDASKLSTFPPYYPDTPAAREDWKRNYELITALDHWVGGLLDQLNADGLDEDTIVFFWSDHGVGLPRAKRWLYDSGTHIPLVIRIPAKFRSTDNVAGVVDDRLVSSIDFGPTVLNLAGLDVPEPMQGKPFLTSPLSKLAAADRDYVYGARDRMDERYDIIRMVRDQRYKYIRNYEPLKPYFQYMNTPEKGQTMRSIREAEQAGTLPEAAMPFFRGTKPTEELYDLENDPHEIHNLASSSDHTEVLHRMRAAHEQWVTRTKDLGLIPEPILAERANELGSQYAVLRQSDDSELANRVAEAALAASEGPRSLPEMRAALDDNDSAVRYWGATGIGNVFARGEIDKLPYLMDLQERLADESVTVRVAAARALCHSGDPEATSEALSVLAETLADGAQWERLQAAIVLDEIDEKALPVINSMRAALEPRQEFYADGKYTVRVINRTLNELNGTNHTVK</sequence>
<comment type="similarity">
    <text evidence="1">Belongs to the sulfatase family.</text>
</comment>
<dbReference type="GO" id="GO:0004065">
    <property type="term" value="F:arylsulfatase activity"/>
    <property type="evidence" value="ECO:0007669"/>
    <property type="project" value="TreeGrafter"/>
</dbReference>
<dbReference type="CDD" id="cd16027">
    <property type="entry name" value="SGSH"/>
    <property type="match status" value="1"/>
</dbReference>
<dbReference type="Proteomes" id="UP000006222">
    <property type="component" value="Unassembled WGS sequence"/>
</dbReference>
<dbReference type="InterPro" id="IPR000917">
    <property type="entry name" value="Sulfatase_N"/>
</dbReference>
<dbReference type="SUPFAM" id="SSF48371">
    <property type="entry name" value="ARM repeat"/>
    <property type="match status" value="1"/>
</dbReference>
<dbReference type="PANTHER" id="PTHR42693:SF53">
    <property type="entry name" value="ENDO-4-O-SULFATASE"/>
    <property type="match status" value="1"/>
</dbReference>
<gene>
    <name evidence="4" type="ORF">RBWH47_04452</name>
</gene>
<evidence type="ECO:0000313" key="4">
    <source>
        <dbReference type="EMBL" id="EGF24460.1"/>
    </source>
</evidence>